<proteinExistence type="predicted"/>
<gene>
    <name evidence="1" type="ORF">A2160_04805</name>
</gene>
<protein>
    <submittedName>
        <fullName evidence="1">Uncharacterized protein</fullName>
    </submittedName>
</protein>
<organism evidence="1 2">
    <name type="scientific">Candidatus Beckwithbacteria bacterium RBG_13_42_9</name>
    <dbReference type="NCBI Taxonomy" id="1797457"/>
    <lineage>
        <taxon>Bacteria</taxon>
        <taxon>Candidatus Beckwithiibacteriota</taxon>
    </lineage>
</organism>
<evidence type="ECO:0000313" key="2">
    <source>
        <dbReference type="Proteomes" id="UP000177006"/>
    </source>
</evidence>
<dbReference type="STRING" id="1797457.A2160_04805"/>
<reference evidence="1 2" key="1">
    <citation type="journal article" date="2016" name="Nat. Commun.">
        <title>Thousands of microbial genomes shed light on interconnected biogeochemical processes in an aquifer system.</title>
        <authorList>
            <person name="Anantharaman K."/>
            <person name="Brown C.T."/>
            <person name="Hug L.A."/>
            <person name="Sharon I."/>
            <person name="Castelle C.J."/>
            <person name="Probst A.J."/>
            <person name="Thomas B.C."/>
            <person name="Singh A."/>
            <person name="Wilkins M.J."/>
            <person name="Karaoz U."/>
            <person name="Brodie E.L."/>
            <person name="Williams K.H."/>
            <person name="Hubbard S.S."/>
            <person name="Banfield J.F."/>
        </authorList>
    </citation>
    <scope>NUCLEOTIDE SEQUENCE [LARGE SCALE GENOMIC DNA]</scope>
</reference>
<dbReference type="Proteomes" id="UP000177006">
    <property type="component" value="Unassembled WGS sequence"/>
</dbReference>
<accession>A0A1F5E5S2</accession>
<name>A0A1F5E5S2_9BACT</name>
<dbReference type="AlphaFoldDB" id="A0A1F5E5S2"/>
<sequence>MSDPELDEARVKFQAIALTASERPTIDKVAEGWRAFGQWEEASVPGLRGIPGLEAQSLGAEVIAFTMEQGKPVVCSGDTLPTTVCLEASTIITATEDGTTIYGPLLEGLYIPQVAVVRHFCRTMLQRAQQGWKW</sequence>
<dbReference type="EMBL" id="MEZK01000017">
    <property type="protein sequence ID" value="OGD62757.1"/>
    <property type="molecule type" value="Genomic_DNA"/>
</dbReference>
<comment type="caution">
    <text evidence="1">The sequence shown here is derived from an EMBL/GenBank/DDBJ whole genome shotgun (WGS) entry which is preliminary data.</text>
</comment>
<evidence type="ECO:0000313" key="1">
    <source>
        <dbReference type="EMBL" id="OGD62757.1"/>
    </source>
</evidence>